<dbReference type="OrthoDB" id="9812295at2"/>
<feature type="domain" description="SnoaL-like" evidence="1">
    <location>
        <begin position="121"/>
        <end position="244"/>
    </location>
</feature>
<dbReference type="Gene3D" id="3.10.450.50">
    <property type="match status" value="1"/>
</dbReference>
<dbReference type="InterPro" id="IPR032710">
    <property type="entry name" value="NTF2-like_dom_sf"/>
</dbReference>
<protein>
    <submittedName>
        <fullName evidence="2">DUF4440 domain-containing protein</fullName>
    </submittedName>
</protein>
<name>A0A4Q1C848_9BACT</name>
<evidence type="ECO:0000259" key="1">
    <source>
        <dbReference type="Pfam" id="PF13474"/>
    </source>
</evidence>
<dbReference type="CDD" id="cd00531">
    <property type="entry name" value="NTF2_like"/>
    <property type="match status" value="1"/>
</dbReference>
<organism evidence="2 3">
    <name type="scientific">Oleiharenicola lentus</name>
    <dbReference type="NCBI Taxonomy" id="2508720"/>
    <lineage>
        <taxon>Bacteria</taxon>
        <taxon>Pseudomonadati</taxon>
        <taxon>Verrucomicrobiota</taxon>
        <taxon>Opitutia</taxon>
        <taxon>Opitutales</taxon>
        <taxon>Opitutaceae</taxon>
        <taxon>Oleiharenicola</taxon>
    </lineage>
</organism>
<sequence length="255" mass="28571">MSREASEGTKGKRDRAFVTFARNNPGLELLRWVVYPERWNALTQRVATKPLRTSALGSSRSTFSCLLRIEPGPSCGPRPTGELKLVSARICAPSCFLCPPHPDLIVVPIPQTPMSNDARPIHALIEQYCDAALRKDAEAMLRLYDADVRIFDLWDRASVRGEAEWAPTVRRWLGGLGSETVHVTFENVEIRAASDLATVTAFVRFQARDQAGAVLRQMVSRLTWSLARRDPDWRIIHQHTSIPIDSQSIVPKFNG</sequence>
<dbReference type="Proteomes" id="UP000290218">
    <property type="component" value="Unassembled WGS sequence"/>
</dbReference>
<comment type="caution">
    <text evidence="2">The sequence shown here is derived from an EMBL/GenBank/DDBJ whole genome shotgun (WGS) entry which is preliminary data.</text>
</comment>
<proteinExistence type="predicted"/>
<dbReference type="EMBL" id="SDHX01000001">
    <property type="protein sequence ID" value="RXK54972.1"/>
    <property type="molecule type" value="Genomic_DNA"/>
</dbReference>
<gene>
    <name evidence="2" type="ORF">ESB00_03475</name>
</gene>
<dbReference type="AlphaFoldDB" id="A0A4Q1C848"/>
<dbReference type="InterPro" id="IPR037401">
    <property type="entry name" value="SnoaL-like"/>
</dbReference>
<evidence type="ECO:0000313" key="2">
    <source>
        <dbReference type="EMBL" id="RXK54972.1"/>
    </source>
</evidence>
<keyword evidence="3" id="KW-1185">Reference proteome</keyword>
<dbReference type="SUPFAM" id="SSF54427">
    <property type="entry name" value="NTF2-like"/>
    <property type="match status" value="1"/>
</dbReference>
<dbReference type="Pfam" id="PF13474">
    <property type="entry name" value="SnoaL_3"/>
    <property type="match status" value="1"/>
</dbReference>
<reference evidence="2 3" key="1">
    <citation type="submission" date="2019-01" db="EMBL/GenBank/DDBJ databases">
        <title>Lacunisphaera sp. strain TWA-58.</title>
        <authorList>
            <person name="Chen W.-M."/>
        </authorList>
    </citation>
    <scope>NUCLEOTIDE SEQUENCE [LARGE SCALE GENOMIC DNA]</scope>
    <source>
        <strain evidence="2 3">TWA-58</strain>
    </source>
</reference>
<accession>A0A4Q1C848</accession>
<evidence type="ECO:0000313" key="3">
    <source>
        <dbReference type="Proteomes" id="UP000290218"/>
    </source>
</evidence>